<dbReference type="AlphaFoldDB" id="A0A1T5EQ71"/>
<dbReference type="Pfam" id="PF00903">
    <property type="entry name" value="Glyoxalase"/>
    <property type="match status" value="1"/>
</dbReference>
<dbReference type="PANTHER" id="PTHR36503">
    <property type="entry name" value="BLR2520 PROTEIN"/>
    <property type="match status" value="1"/>
</dbReference>
<dbReference type="STRING" id="439228.SAMN06295920_107137"/>
<dbReference type="InterPro" id="IPR037523">
    <property type="entry name" value="VOC_core"/>
</dbReference>
<protein>
    <recommendedName>
        <fullName evidence="1">VOC domain-containing protein</fullName>
    </recommendedName>
</protein>
<dbReference type="RefSeq" id="WP_079649234.1">
    <property type="nucleotide sequence ID" value="NZ_FUYM01000007.1"/>
</dbReference>
<proteinExistence type="predicted"/>
<dbReference type="PANTHER" id="PTHR36503:SF2">
    <property type="entry name" value="BLR2408 PROTEIN"/>
    <property type="match status" value="1"/>
</dbReference>
<dbReference type="InterPro" id="IPR029068">
    <property type="entry name" value="Glyas_Bleomycin-R_OHBP_Dase"/>
</dbReference>
<evidence type="ECO:0000259" key="1">
    <source>
        <dbReference type="PROSITE" id="PS51819"/>
    </source>
</evidence>
<dbReference type="EMBL" id="FUYM01000007">
    <property type="protein sequence ID" value="SKB86066.1"/>
    <property type="molecule type" value="Genomic_DNA"/>
</dbReference>
<gene>
    <name evidence="2" type="ORF">SAMN06295920_107137</name>
</gene>
<evidence type="ECO:0000313" key="2">
    <source>
        <dbReference type="EMBL" id="SKB86066.1"/>
    </source>
</evidence>
<dbReference type="OrthoDB" id="9798430at2"/>
<organism evidence="2 3">
    <name type="scientific">Rhizorhabdus histidinilytica</name>
    <dbReference type="NCBI Taxonomy" id="439228"/>
    <lineage>
        <taxon>Bacteria</taxon>
        <taxon>Pseudomonadati</taxon>
        <taxon>Pseudomonadota</taxon>
        <taxon>Alphaproteobacteria</taxon>
        <taxon>Sphingomonadales</taxon>
        <taxon>Sphingomonadaceae</taxon>
        <taxon>Rhizorhabdus</taxon>
    </lineage>
</organism>
<dbReference type="InterPro" id="IPR004360">
    <property type="entry name" value="Glyas_Fos-R_dOase_dom"/>
</dbReference>
<dbReference type="SUPFAM" id="SSF54593">
    <property type="entry name" value="Glyoxalase/Bleomycin resistance protein/Dihydroxybiphenyl dioxygenase"/>
    <property type="match status" value="1"/>
</dbReference>
<evidence type="ECO:0000313" key="3">
    <source>
        <dbReference type="Proteomes" id="UP000189818"/>
    </source>
</evidence>
<feature type="domain" description="VOC" evidence="1">
    <location>
        <begin position="4"/>
        <end position="125"/>
    </location>
</feature>
<dbReference type="Gene3D" id="3.10.180.10">
    <property type="entry name" value="2,3-Dihydroxybiphenyl 1,2-Dioxygenase, domain 1"/>
    <property type="match status" value="1"/>
</dbReference>
<dbReference type="Proteomes" id="UP000189818">
    <property type="component" value="Unassembled WGS sequence"/>
</dbReference>
<keyword evidence="3" id="KW-1185">Reference proteome</keyword>
<accession>A0A1T5EQ71</accession>
<sequence>MRPTMNMVMIGVEDVGAVRGFYEDGLGWVAWRTGGSGSVMYRTGGVVLVFLAAGYLAAERGVAVPRGGATSLASFVASRNEVDDALLRAAAAGAVVTSPPRDRDGGLYSGYFDDPQGVSWEVVWSPNMALAEDGSLVAGG</sequence>
<name>A0A1T5EQ71_9SPHN</name>
<dbReference type="PROSITE" id="PS51819">
    <property type="entry name" value="VOC"/>
    <property type="match status" value="1"/>
</dbReference>
<reference evidence="3" key="1">
    <citation type="submission" date="2017-02" db="EMBL/GenBank/DDBJ databases">
        <authorList>
            <person name="Varghese N."/>
            <person name="Submissions S."/>
        </authorList>
    </citation>
    <scope>NUCLEOTIDE SEQUENCE [LARGE SCALE GENOMIC DNA]</scope>
    <source>
        <strain evidence="3">UM2</strain>
    </source>
</reference>